<proteinExistence type="inferred from homology"/>
<evidence type="ECO:0000256" key="1">
    <source>
        <dbReference type="ARBA" id="ARBA00009106"/>
    </source>
</evidence>
<keyword evidence="2 4" id="KW-0689">Ribosomal protein</keyword>
<name>A0A250X091_9CHLO</name>
<dbReference type="Proteomes" id="UP000232323">
    <property type="component" value="Unassembled WGS sequence"/>
</dbReference>
<dbReference type="Gene3D" id="1.10.10.10">
    <property type="entry name" value="Winged helix-like DNA-binding domain superfamily/Winged helix DNA-binding domain"/>
    <property type="match status" value="1"/>
</dbReference>
<evidence type="ECO:0000256" key="4">
    <source>
        <dbReference type="RuleBase" id="RU366057"/>
    </source>
</evidence>
<dbReference type="FunFam" id="3.30.63.20:FF:000001">
    <property type="entry name" value="40S ribosomal protein S25"/>
    <property type="match status" value="1"/>
</dbReference>
<evidence type="ECO:0000256" key="3">
    <source>
        <dbReference type="ARBA" id="ARBA00023274"/>
    </source>
</evidence>
<evidence type="ECO:0000313" key="5">
    <source>
        <dbReference type="EMBL" id="GAX76493.1"/>
    </source>
</evidence>
<accession>A0A250X091</accession>
<dbReference type="GO" id="GO:1990904">
    <property type="term" value="C:ribonucleoprotein complex"/>
    <property type="evidence" value="ECO:0007669"/>
    <property type="project" value="UniProtKB-KW"/>
</dbReference>
<keyword evidence="6" id="KW-1185">Reference proteome</keyword>
<comment type="caution">
    <text evidence="5">The sequence shown here is derived from an EMBL/GenBank/DDBJ whole genome shotgun (WGS) entry which is preliminary data.</text>
</comment>
<sequence>MLQLNTHLIDMFMDLEKVNNAVLFEKPLYEKLLVEVPKYKMITPSILSDRMRIGGSLARAAIRELASKGLIRPLVKHSKQLIYTRATGA</sequence>
<dbReference type="OrthoDB" id="10263513at2759"/>
<dbReference type="InterPro" id="IPR036388">
    <property type="entry name" value="WH-like_DNA-bd_sf"/>
</dbReference>
<dbReference type="EMBL" id="BEGY01000018">
    <property type="protein sequence ID" value="GAX76493.1"/>
    <property type="molecule type" value="Genomic_DNA"/>
</dbReference>
<comment type="similarity">
    <text evidence="1 4">Belongs to the eukaryotic ribosomal protein eS25 family.</text>
</comment>
<dbReference type="PANTHER" id="PTHR12850">
    <property type="entry name" value="40S RIBOSOMAL PROTEIN S25"/>
    <property type="match status" value="1"/>
</dbReference>
<evidence type="ECO:0000256" key="2">
    <source>
        <dbReference type="ARBA" id="ARBA00022980"/>
    </source>
</evidence>
<gene>
    <name evidence="5" type="ORF">CEUSTIGMA_g3938.t1</name>
</gene>
<evidence type="ECO:0000313" key="6">
    <source>
        <dbReference type="Proteomes" id="UP000232323"/>
    </source>
</evidence>
<keyword evidence="3 4" id="KW-0687">Ribonucleoprotein</keyword>
<organism evidence="5 6">
    <name type="scientific">Chlamydomonas eustigma</name>
    <dbReference type="NCBI Taxonomy" id="1157962"/>
    <lineage>
        <taxon>Eukaryota</taxon>
        <taxon>Viridiplantae</taxon>
        <taxon>Chlorophyta</taxon>
        <taxon>core chlorophytes</taxon>
        <taxon>Chlorophyceae</taxon>
        <taxon>CS clade</taxon>
        <taxon>Chlamydomonadales</taxon>
        <taxon>Chlamydomonadaceae</taxon>
        <taxon>Chlamydomonas</taxon>
    </lineage>
</organism>
<reference evidence="5 6" key="1">
    <citation type="submission" date="2017-08" db="EMBL/GenBank/DDBJ databases">
        <title>Acidophilic green algal genome provides insights into adaptation to an acidic environment.</title>
        <authorList>
            <person name="Hirooka S."/>
            <person name="Hirose Y."/>
            <person name="Kanesaki Y."/>
            <person name="Higuchi S."/>
            <person name="Fujiwara T."/>
            <person name="Onuma R."/>
            <person name="Era A."/>
            <person name="Ohbayashi R."/>
            <person name="Uzuka A."/>
            <person name="Nozaki H."/>
            <person name="Yoshikawa H."/>
            <person name="Miyagishima S.Y."/>
        </authorList>
    </citation>
    <scope>NUCLEOTIDE SEQUENCE [LARGE SCALE GENOMIC DNA]</scope>
    <source>
        <strain evidence="5 6">NIES-2499</strain>
    </source>
</reference>
<dbReference type="GO" id="GO:0005840">
    <property type="term" value="C:ribosome"/>
    <property type="evidence" value="ECO:0007669"/>
    <property type="project" value="UniProtKB-KW"/>
</dbReference>
<dbReference type="InterPro" id="IPR004977">
    <property type="entry name" value="Ribosomal_eS25"/>
</dbReference>
<dbReference type="STRING" id="1157962.A0A250X091"/>
<dbReference type="Pfam" id="PF03297">
    <property type="entry name" value="Ribosomal_S25"/>
    <property type="match status" value="1"/>
</dbReference>
<dbReference type="AlphaFoldDB" id="A0A250X091"/>
<protein>
    <recommendedName>
        <fullName evidence="4">40S ribosomal protein S25</fullName>
    </recommendedName>
</protein>